<keyword evidence="3" id="KW-0560">Oxidoreductase</keyword>
<accession>A0A1H2TZ70</accession>
<keyword evidence="2" id="KW-0521">NADP</keyword>
<reference evidence="5 6" key="1">
    <citation type="submission" date="2016-10" db="EMBL/GenBank/DDBJ databases">
        <authorList>
            <person name="Varghese N."/>
            <person name="Submissions S."/>
        </authorList>
    </citation>
    <scope>NUCLEOTIDE SEQUENCE [LARGE SCALE GENOMIC DNA]</scope>
    <source>
        <strain evidence="5 6">DSM 11449</strain>
    </source>
</reference>
<dbReference type="EMBL" id="FNND01000002">
    <property type="protein sequence ID" value="SDW48444.1"/>
    <property type="molecule type" value="Genomic_DNA"/>
</dbReference>
<dbReference type="InterPro" id="IPR029479">
    <property type="entry name" value="Nitroreductase"/>
</dbReference>
<dbReference type="AlphaFoldDB" id="A0A1H2TZ70"/>
<comment type="similarity">
    <text evidence="1">Belongs to the nitroreductase family.</text>
</comment>
<dbReference type="GeneID" id="85016441"/>
<evidence type="ECO:0000313" key="5">
    <source>
        <dbReference type="EMBL" id="SDW48444.1"/>
    </source>
</evidence>
<gene>
    <name evidence="5" type="ORF">SAMN05444420_102350</name>
</gene>
<dbReference type="OrthoDB" id="9809288at2"/>
<protein>
    <submittedName>
        <fullName evidence="5">Nitroreductase / dihydropteridine reductase</fullName>
    </submittedName>
</protein>
<evidence type="ECO:0000256" key="2">
    <source>
        <dbReference type="ARBA" id="ARBA00022857"/>
    </source>
</evidence>
<keyword evidence="6" id="KW-1185">Reference proteome</keyword>
<dbReference type="GO" id="GO:0016491">
    <property type="term" value="F:oxidoreductase activity"/>
    <property type="evidence" value="ECO:0007669"/>
    <property type="project" value="UniProtKB-KW"/>
</dbReference>
<dbReference type="SUPFAM" id="SSF55469">
    <property type="entry name" value="FMN-dependent nitroreductase-like"/>
    <property type="match status" value="1"/>
</dbReference>
<evidence type="ECO:0000256" key="3">
    <source>
        <dbReference type="ARBA" id="ARBA00023002"/>
    </source>
</evidence>
<dbReference type="InterPro" id="IPR033878">
    <property type="entry name" value="NfsB-like"/>
</dbReference>
<dbReference type="Pfam" id="PF00881">
    <property type="entry name" value="Nitroreductase"/>
    <property type="match status" value="1"/>
</dbReference>
<dbReference type="PANTHER" id="PTHR43673:SF10">
    <property type="entry name" value="NADH DEHYDROGENASE_NAD(P)H NITROREDUCTASE XCC3605-RELATED"/>
    <property type="match status" value="1"/>
</dbReference>
<sequence>MSFLEIAQKRYATKAYRNEKISEAKIKELAEILRLAPSSVNSQPWKFVIVGDEALKADLAAHSFFNEQKIKDASHLVVLFAYDDIAAFETYFKANQPQPVVDYYQSLKADGEERAKVWFQKQVYLATGFLLAACGAEGIDATPMEGFDPAYYDQKLQVKGFKPVLVVAIGYHSEADGNHPSKTPKKRLPLEEVVTIR</sequence>
<dbReference type="PANTHER" id="PTHR43673">
    <property type="entry name" value="NAD(P)H NITROREDUCTASE YDGI-RELATED"/>
    <property type="match status" value="1"/>
</dbReference>
<dbReference type="RefSeq" id="WP_016420082.1">
    <property type="nucleotide sequence ID" value="NZ_FNND01000002.1"/>
</dbReference>
<feature type="domain" description="Nitroreductase" evidence="4">
    <location>
        <begin position="8"/>
        <end position="171"/>
    </location>
</feature>
<organism evidence="5 6">
    <name type="scientific">Capnocytophaga granulosa</name>
    <dbReference type="NCBI Taxonomy" id="45242"/>
    <lineage>
        <taxon>Bacteria</taxon>
        <taxon>Pseudomonadati</taxon>
        <taxon>Bacteroidota</taxon>
        <taxon>Flavobacteriia</taxon>
        <taxon>Flavobacteriales</taxon>
        <taxon>Flavobacteriaceae</taxon>
        <taxon>Capnocytophaga</taxon>
    </lineage>
</organism>
<dbReference type="InterPro" id="IPR000415">
    <property type="entry name" value="Nitroreductase-like"/>
</dbReference>
<evidence type="ECO:0000256" key="1">
    <source>
        <dbReference type="ARBA" id="ARBA00007118"/>
    </source>
</evidence>
<dbReference type="Gene3D" id="3.40.109.10">
    <property type="entry name" value="NADH Oxidase"/>
    <property type="match status" value="1"/>
</dbReference>
<proteinExistence type="inferred from homology"/>
<comment type="caution">
    <text evidence="5">The sequence shown here is derived from an EMBL/GenBank/DDBJ whole genome shotgun (WGS) entry which is preliminary data.</text>
</comment>
<evidence type="ECO:0000259" key="4">
    <source>
        <dbReference type="Pfam" id="PF00881"/>
    </source>
</evidence>
<name>A0A1H2TZ70_9FLAO</name>
<dbReference type="CDD" id="cd02149">
    <property type="entry name" value="NfsB-like"/>
    <property type="match status" value="1"/>
</dbReference>
<evidence type="ECO:0000313" key="6">
    <source>
        <dbReference type="Proteomes" id="UP000182771"/>
    </source>
</evidence>
<dbReference type="Proteomes" id="UP000182771">
    <property type="component" value="Unassembled WGS sequence"/>
</dbReference>